<proteinExistence type="predicted"/>
<dbReference type="InterPro" id="IPR021559">
    <property type="entry name" value="DUF3019"/>
</dbReference>
<dbReference type="RefSeq" id="WP_080915155.1">
    <property type="nucleotide sequence ID" value="NZ_CP020472.1"/>
</dbReference>
<evidence type="ECO:0008006" key="3">
    <source>
        <dbReference type="Google" id="ProtNLM"/>
    </source>
</evidence>
<protein>
    <recommendedName>
        <fullName evidence="3">DUF3019 domain-containing protein</fullName>
    </recommendedName>
</protein>
<gene>
    <name evidence="1" type="ORF">SJ2017_1121</name>
</gene>
<dbReference type="EMBL" id="CP020472">
    <property type="protein sequence ID" value="ARD21450.1"/>
    <property type="molecule type" value="Genomic_DNA"/>
</dbReference>
<reference evidence="1 2" key="1">
    <citation type="submission" date="2017-03" db="EMBL/GenBank/DDBJ databases">
        <title>Genome sequencing of Shewanella japonica KCTC 22435.</title>
        <authorList>
            <person name="Kim K.M."/>
        </authorList>
    </citation>
    <scope>NUCLEOTIDE SEQUENCE [LARGE SCALE GENOMIC DNA]</scope>
    <source>
        <strain evidence="1 2">KCTC 22435</strain>
    </source>
</reference>
<evidence type="ECO:0000313" key="2">
    <source>
        <dbReference type="Proteomes" id="UP000191820"/>
    </source>
</evidence>
<organism evidence="1 2">
    <name type="scientific">Shewanella japonica</name>
    <dbReference type="NCBI Taxonomy" id="93973"/>
    <lineage>
        <taxon>Bacteria</taxon>
        <taxon>Pseudomonadati</taxon>
        <taxon>Pseudomonadota</taxon>
        <taxon>Gammaproteobacteria</taxon>
        <taxon>Alteromonadales</taxon>
        <taxon>Shewanellaceae</taxon>
        <taxon>Shewanella</taxon>
    </lineage>
</organism>
<name>A0ABM6JI25_9GAMM</name>
<dbReference type="Pfam" id="PF11456">
    <property type="entry name" value="DUF3019"/>
    <property type="match status" value="1"/>
</dbReference>
<evidence type="ECO:0000313" key="1">
    <source>
        <dbReference type="EMBL" id="ARD21450.1"/>
    </source>
</evidence>
<accession>A0ABM6JI25</accession>
<dbReference type="Proteomes" id="UP000191820">
    <property type="component" value="Chromosome"/>
</dbReference>
<sequence length="138" mass="15934">MFLKEHKVYHLFGILILIISAFFAKADTLIGQAQLSATPRLCLIDANDSLCEIDIELNWQVENEQLVCIQSNYQPIARWCSDSTDEHSLQISVSTNEDIHFVLINKSNNNKLAEVILKVTKTSEPKIRRRYRNPWSLF</sequence>
<keyword evidence="2" id="KW-1185">Reference proteome</keyword>